<keyword evidence="1" id="KW-0812">Transmembrane</keyword>
<proteinExistence type="predicted"/>
<feature type="transmembrane region" description="Helical" evidence="1">
    <location>
        <begin position="46"/>
        <end position="63"/>
    </location>
</feature>
<comment type="caution">
    <text evidence="2">The sequence shown here is derived from an EMBL/GenBank/DDBJ whole genome shotgun (WGS) entry which is preliminary data.</text>
</comment>
<reference evidence="2" key="1">
    <citation type="submission" date="2020-10" db="EMBL/GenBank/DDBJ databases">
        <title>Connecting structure to function with the recovery of over 1000 high-quality activated sludge metagenome-assembled genomes encoding full-length rRNA genes using long-read sequencing.</title>
        <authorList>
            <person name="Singleton C.M."/>
            <person name="Petriglieri F."/>
            <person name="Kristensen J.M."/>
            <person name="Kirkegaard R.H."/>
            <person name="Michaelsen T.Y."/>
            <person name="Andersen M.H."/>
            <person name="Karst S.M."/>
            <person name="Dueholm M.S."/>
            <person name="Nielsen P.H."/>
            <person name="Albertsen M."/>
        </authorList>
    </citation>
    <scope>NUCLEOTIDE SEQUENCE</scope>
    <source>
        <strain evidence="2">Ribe_18-Q3-R11-54_MAXAC.001</strain>
    </source>
</reference>
<gene>
    <name evidence="2" type="ORF">IPP00_07500</name>
</gene>
<accession>A0A9D7TAE7</accession>
<feature type="transmembrane region" description="Helical" evidence="1">
    <location>
        <begin position="269"/>
        <end position="290"/>
    </location>
</feature>
<feature type="transmembrane region" description="Helical" evidence="1">
    <location>
        <begin position="180"/>
        <end position="199"/>
    </location>
</feature>
<feature type="transmembrane region" description="Helical" evidence="1">
    <location>
        <begin position="235"/>
        <end position="257"/>
    </location>
</feature>
<dbReference type="AlphaFoldDB" id="A0A9D7TAE7"/>
<feature type="transmembrane region" description="Helical" evidence="1">
    <location>
        <begin position="302"/>
        <end position="321"/>
    </location>
</feature>
<feature type="transmembrane region" description="Helical" evidence="1">
    <location>
        <begin position="333"/>
        <end position="351"/>
    </location>
</feature>
<evidence type="ECO:0000313" key="2">
    <source>
        <dbReference type="EMBL" id="MBL0003834.1"/>
    </source>
</evidence>
<feature type="transmembrane region" description="Helical" evidence="1">
    <location>
        <begin position="75"/>
        <end position="93"/>
    </location>
</feature>
<organism evidence="2 3">
    <name type="scientific">Candidatus Phosphoribacter hodrii</name>
    <dbReference type="NCBI Taxonomy" id="2953743"/>
    <lineage>
        <taxon>Bacteria</taxon>
        <taxon>Bacillati</taxon>
        <taxon>Actinomycetota</taxon>
        <taxon>Actinomycetes</taxon>
        <taxon>Micrococcales</taxon>
        <taxon>Dermatophilaceae</taxon>
        <taxon>Candidatus Phosphoribacter</taxon>
    </lineage>
</organism>
<feature type="transmembrane region" description="Helical" evidence="1">
    <location>
        <begin position="128"/>
        <end position="144"/>
    </location>
</feature>
<name>A0A9D7TAE7_9MICO</name>
<feature type="transmembrane region" description="Helical" evidence="1">
    <location>
        <begin position="12"/>
        <end position="34"/>
    </location>
</feature>
<dbReference type="Proteomes" id="UP000886632">
    <property type="component" value="Unassembled WGS sequence"/>
</dbReference>
<evidence type="ECO:0008006" key="4">
    <source>
        <dbReference type="Google" id="ProtNLM"/>
    </source>
</evidence>
<dbReference type="EMBL" id="JADKGK010000015">
    <property type="protein sequence ID" value="MBL0003834.1"/>
    <property type="molecule type" value="Genomic_DNA"/>
</dbReference>
<evidence type="ECO:0000313" key="3">
    <source>
        <dbReference type="Proteomes" id="UP000886632"/>
    </source>
</evidence>
<keyword evidence="1" id="KW-0472">Membrane</keyword>
<feature type="transmembrane region" description="Helical" evidence="1">
    <location>
        <begin position="99"/>
        <end position="116"/>
    </location>
</feature>
<keyword evidence="1" id="KW-1133">Transmembrane helix</keyword>
<sequence>MPDFTARRSVRTALLATAGVSMLAGLYAALLLVVDREPTAAQRLPDVHGILMVLGFLGTLVALERSVALRQRWAYAAPLALGIGGLALVVPIPLRVGRLLLILGCALATAVLVHLWRRQEDDPTATQILGAAMALGAAILWTRLDVVDLLPWLVGYIALTIAAERVELARLTMPPHAGRLLLAIGAAVLMTAALTLLWPSVATRAFGLLTLGLVAWLARSDVARRTIRSTGLPRFSAAALLCGYVWLAVAGVVWVVGGMPRALAAYDTVVHATFLGFAMSMVMAHAPVIFPSVLRRPLPYRAAMWIPLVLLQIGLIVRIGLGDGLGLEGPWQIGAVLNVVALLAFAGTAAWSARSGQRARSAGGRS</sequence>
<evidence type="ECO:0000256" key="1">
    <source>
        <dbReference type="SAM" id="Phobius"/>
    </source>
</evidence>
<protein>
    <recommendedName>
        <fullName evidence="4">NnrS family protein</fullName>
    </recommendedName>
</protein>